<feature type="domain" description="N-acetyltransferase" evidence="1">
    <location>
        <begin position="5"/>
        <end position="140"/>
    </location>
</feature>
<name>A0A0D8PYV0_9GAMM</name>
<dbReference type="EMBL" id="PYLW01000001">
    <property type="protein sequence ID" value="PSV99723.1"/>
    <property type="molecule type" value="Genomic_DNA"/>
</dbReference>
<gene>
    <name evidence="2" type="ORF">C9I88_00760</name>
    <name evidence="3" type="ORF">C9J52_02530</name>
</gene>
<evidence type="ECO:0000259" key="1">
    <source>
        <dbReference type="PROSITE" id="PS51186"/>
    </source>
</evidence>
<protein>
    <submittedName>
        <fullName evidence="2">N-acetyltransferase</fullName>
    </submittedName>
</protein>
<dbReference type="Proteomes" id="UP000241954">
    <property type="component" value="Unassembled WGS sequence"/>
</dbReference>
<evidence type="ECO:0000313" key="2">
    <source>
        <dbReference type="EMBL" id="PSV99723.1"/>
    </source>
</evidence>
<dbReference type="AlphaFoldDB" id="A0A0D8PYV0"/>
<comment type="caution">
    <text evidence="2">The sequence shown here is derived from an EMBL/GenBank/DDBJ whole genome shotgun (WGS) entry which is preliminary data.</text>
</comment>
<organism evidence="2 5">
    <name type="scientific">Photobacterium iliopiscarium</name>
    <dbReference type="NCBI Taxonomy" id="56192"/>
    <lineage>
        <taxon>Bacteria</taxon>
        <taxon>Pseudomonadati</taxon>
        <taxon>Pseudomonadota</taxon>
        <taxon>Gammaproteobacteria</taxon>
        <taxon>Vibrionales</taxon>
        <taxon>Vibrionaceae</taxon>
        <taxon>Photobacterium</taxon>
    </lineage>
</organism>
<dbReference type="Gene3D" id="3.40.630.30">
    <property type="match status" value="1"/>
</dbReference>
<dbReference type="EMBL" id="PYOP01000003">
    <property type="protein sequence ID" value="PSW99254.1"/>
    <property type="molecule type" value="Genomic_DNA"/>
</dbReference>
<dbReference type="STRING" id="56192.UB38_09550"/>
<keyword evidence="4" id="KW-1185">Reference proteome</keyword>
<dbReference type="Proteomes" id="UP000241190">
    <property type="component" value="Unassembled WGS sequence"/>
</dbReference>
<accession>A0A0D8PYV0</accession>
<dbReference type="SUPFAM" id="SSF55729">
    <property type="entry name" value="Acyl-CoA N-acyltransferases (Nat)"/>
    <property type="match status" value="1"/>
</dbReference>
<evidence type="ECO:0000313" key="5">
    <source>
        <dbReference type="Proteomes" id="UP000241954"/>
    </source>
</evidence>
<dbReference type="InterPro" id="IPR016181">
    <property type="entry name" value="Acyl_CoA_acyltransferase"/>
</dbReference>
<dbReference type="GO" id="GO:0016747">
    <property type="term" value="F:acyltransferase activity, transferring groups other than amino-acyl groups"/>
    <property type="evidence" value="ECO:0007669"/>
    <property type="project" value="InterPro"/>
</dbReference>
<evidence type="ECO:0000313" key="3">
    <source>
        <dbReference type="EMBL" id="PSW99254.1"/>
    </source>
</evidence>
<dbReference type="InterPro" id="IPR000182">
    <property type="entry name" value="GNAT_dom"/>
</dbReference>
<keyword evidence="2" id="KW-0808">Transferase</keyword>
<reference evidence="2 5" key="1">
    <citation type="submission" date="2018-01" db="EMBL/GenBank/DDBJ databases">
        <title>Whole genome sequencing of Histamine producing bacteria.</title>
        <authorList>
            <person name="Butler K."/>
        </authorList>
    </citation>
    <scope>NUCLEOTIDE SEQUENCE [LARGE SCALE GENOMIC DNA]</scope>
    <source>
        <strain evidence="3 4">ATCC 51761</strain>
        <strain evidence="2 5">NCIMB 13481</strain>
    </source>
</reference>
<proteinExistence type="predicted"/>
<evidence type="ECO:0000313" key="4">
    <source>
        <dbReference type="Proteomes" id="UP000241190"/>
    </source>
</evidence>
<dbReference type="Pfam" id="PF00583">
    <property type="entry name" value="Acetyltransf_1"/>
    <property type="match status" value="1"/>
</dbReference>
<dbReference type="PROSITE" id="PS51186">
    <property type="entry name" value="GNAT"/>
    <property type="match status" value="1"/>
</dbReference>
<sequence>MILYQSTRDLSASAQITYNNMRTYYEHYAVNWEQPTIVEQIIGLENWDIVCDGEVVGAIRLAVGDDECYLRDLQVSAQYQNQGIGAQAITESVRLAREYGVKQLRLRVFKISPAYHLYTRCGFTIASADDRFFNMIQNIT</sequence>
<dbReference type="CDD" id="cd04301">
    <property type="entry name" value="NAT_SF"/>
    <property type="match status" value="1"/>
</dbReference>
<dbReference type="RefSeq" id="WP_045036434.1">
    <property type="nucleotide sequence ID" value="NZ_JZSR01000009.1"/>
</dbReference>